<dbReference type="AlphaFoldDB" id="A0AB39TAF4"/>
<evidence type="ECO:0000256" key="3">
    <source>
        <dbReference type="ARBA" id="ARBA00022741"/>
    </source>
</evidence>
<dbReference type="GO" id="GO:0005737">
    <property type="term" value="C:cytoplasm"/>
    <property type="evidence" value="ECO:0007669"/>
    <property type="project" value="TreeGrafter"/>
</dbReference>
<evidence type="ECO:0000259" key="5">
    <source>
        <dbReference type="Pfam" id="PF02223"/>
    </source>
</evidence>
<dbReference type="RefSeq" id="WP_369148945.1">
    <property type="nucleotide sequence ID" value="NZ_CP163444.1"/>
</dbReference>
<evidence type="ECO:0000313" key="6">
    <source>
        <dbReference type="EMBL" id="XDQ76349.1"/>
    </source>
</evidence>
<name>A0AB39TAF4_9ACTN</name>
<evidence type="ECO:0000256" key="2">
    <source>
        <dbReference type="ARBA" id="ARBA00017144"/>
    </source>
</evidence>
<dbReference type="EMBL" id="CP163444">
    <property type="protein sequence ID" value="XDQ76349.1"/>
    <property type="molecule type" value="Genomic_DNA"/>
</dbReference>
<dbReference type="PANTHER" id="PTHR10344">
    <property type="entry name" value="THYMIDYLATE KINASE"/>
    <property type="match status" value="1"/>
</dbReference>
<dbReference type="InterPro" id="IPR039430">
    <property type="entry name" value="Thymidylate_kin-like_dom"/>
</dbReference>
<organism evidence="6">
    <name type="scientific">Streptomyces sp. R44</name>
    <dbReference type="NCBI Taxonomy" id="3238633"/>
    <lineage>
        <taxon>Bacteria</taxon>
        <taxon>Bacillati</taxon>
        <taxon>Actinomycetota</taxon>
        <taxon>Actinomycetes</taxon>
        <taxon>Kitasatosporales</taxon>
        <taxon>Streptomycetaceae</taxon>
        <taxon>Streptomyces</taxon>
    </lineage>
</organism>
<sequence>MPHRITFEPRTDTGRLIVLCGTDGVGKTSLMSALHTEGNARGWRVNQLKQPTPELRQDAYFRRMSSTMETDPTAARAAVMMAMADRLVSCRETVVPLLEAGETVIIDRYVFSGLARLGLWDPADDHSWFVEACRGLPRPDLTVLLVADEDVIGRRLAERDYETTSEAAFRTVLAVQRALLGLAEDNDMTVVDTSATTVAASTARVIDHFDLHEIRA</sequence>
<dbReference type="GO" id="GO:0004798">
    <property type="term" value="F:dTMP kinase activity"/>
    <property type="evidence" value="ECO:0007669"/>
    <property type="project" value="TreeGrafter"/>
</dbReference>
<reference evidence="6" key="1">
    <citation type="submission" date="2024-07" db="EMBL/GenBank/DDBJ databases">
        <authorList>
            <person name="Yu S.T."/>
        </authorList>
    </citation>
    <scope>NUCLEOTIDE SEQUENCE</scope>
    <source>
        <strain evidence="6">R44</strain>
    </source>
</reference>
<proteinExistence type="inferred from homology"/>
<keyword evidence="6" id="KW-0808">Transferase</keyword>
<keyword evidence="6" id="KW-0418">Kinase</keyword>
<keyword evidence="4" id="KW-0067">ATP-binding</keyword>
<dbReference type="GO" id="GO:0006233">
    <property type="term" value="P:dTDP biosynthetic process"/>
    <property type="evidence" value="ECO:0007669"/>
    <property type="project" value="TreeGrafter"/>
</dbReference>
<accession>A0AB39TAF4</accession>
<comment type="similarity">
    <text evidence="1">Belongs to the thymidylate kinase family.</text>
</comment>
<dbReference type="GO" id="GO:0005524">
    <property type="term" value="F:ATP binding"/>
    <property type="evidence" value="ECO:0007669"/>
    <property type="project" value="UniProtKB-KW"/>
</dbReference>
<feature type="domain" description="Thymidylate kinase-like" evidence="5">
    <location>
        <begin position="21"/>
        <end position="196"/>
    </location>
</feature>
<dbReference type="PANTHER" id="PTHR10344:SF4">
    <property type="entry name" value="UMP-CMP KINASE 2, MITOCHONDRIAL"/>
    <property type="match status" value="1"/>
</dbReference>
<dbReference type="GO" id="GO:0006227">
    <property type="term" value="P:dUDP biosynthetic process"/>
    <property type="evidence" value="ECO:0007669"/>
    <property type="project" value="TreeGrafter"/>
</dbReference>
<gene>
    <name evidence="6" type="ORF">AB5J54_40120</name>
</gene>
<dbReference type="GO" id="GO:0006235">
    <property type="term" value="P:dTTP biosynthetic process"/>
    <property type="evidence" value="ECO:0007669"/>
    <property type="project" value="TreeGrafter"/>
</dbReference>
<dbReference type="SUPFAM" id="SSF52540">
    <property type="entry name" value="P-loop containing nucleoside triphosphate hydrolases"/>
    <property type="match status" value="1"/>
</dbReference>
<protein>
    <recommendedName>
        <fullName evidence="2">Thymidylate kinase</fullName>
    </recommendedName>
</protein>
<dbReference type="Gene3D" id="3.40.50.300">
    <property type="entry name" value="P-loop containing nucleotide triphosphate hydrolases"/>
    <property type="match status" value="1"/>
</dbReference>
<dbReference type="Pfam" id="PF02223">
    <property type="entry name" value="Thymidylate_kin"/>
    <property type="match status" value="1"/>
</dbReference>
<dbReference type="InterPro" id="IPR027417">
    <property type="entry name" value="P-loop_NTPase"/>
</dbReference>
<evidence type="ECO:0000256" key="4">
    <source>
        <dbReference type="ARBA" id="ARBA00022840"/>
    </source>
</evidence>
<evidence type="ECO:0000256" key="1">
    <source>
        <dbReference type="ARBA" id="ARBA00009776"/>
    </source>
</evidence>
<keyword evidence="3" id="KW-0547">Nucleotide-binding</keyword>